<reference evidence="2" key="1">
    <citation type="journal article" date="2013" name="J. Plant Res.">
        <title>Effect of fungi and light on seed germination of three Opuntia species from semiarid lands of central Mexico.</title>
        <authorList>
            <person name="Delgado-Sanchez P."/>
            <person name="Jimenez-Bremont J.F."/>
            <person name="Guerrero-Gonzalez Mde L."/>
            <person name="Flores J."/>
        </authorList>
    </citation>
    <scope>NUCLEOTIDE SEQUENCE</scope>
    <source>
        <tissue evidence="2">Cladode</tissue>
    </source>
</reference>
<evidence type="ECO:0000256" key="1">
    <source>
        <dbReference type="SAM" id="MobiDB-lite"/>
    </source>
</evidence>
<accession>A0A7C9A2Q0</accession>
<protein>
    <submittedName>
        <fullName evidence="2">Uncharacterized protein</fullName>
    </submittedName>
</protein>
<feature type="compositionally biased region" description="Low complexity" evidence="1">
    <location>
        <begin position="61"/>
        <end position="76"/>
    </location>
</feature>
<reference evidence="2" key="2">
    <citation type="submission" date="2020-07" db="EMBL/GenBank/DDBJ databases">
        <authorList>
            <person name="Vera ALvarez R."/>
            <person name="Arias-Moreno D.M."/>
            <person name="Jimenez-Jacinto V."/>
            <person name="Jimenez-Bremont J.F."/>
            <person name="Swaminathan K."/>
            <person name="Moose S.P."/>
            <person name="Guerrero-Gonzalez M.L."/>
            <person name="Marino-Ramirez L."/>
            <person name="Landsman D."/>
            <person name="Rodriguez-Kessler M."/>
            <person name="Delgado-Sanchez P."/>
        </authorList>
    </citation>
    <scope>NUCLEOTIDE SEQUENCE</scope>
    <source>
        <tissue evidence="2">Cladode</tissue>
    </source>
</reference>
<organism evidence="2">
    <name type="scientific">Opuntia streptacantha</name>
    <name type="common">Prickly pear cactus</name>
    <name type="synonym">Opuntia cardona</name>
    <dbReference type="NCBI Taxonomy" id="393608"/>
    <lineage>
        <taxon>Eukaryota</taxon>
        <taxon>Viridiplantae</taxon>
        <taxon>Streptophyta</taxon>
        <taxon>Embryophyta</taxon>
        <taxon>Tracheophyta</taxon>
        <taxon>Spermatophyta</taxon>
        <taxon>Magnoliopsida</taxon>
        <taxon>eudicotyledons</taxon>
        <taxon>Gunneridae</taxon>
        <taxon>Pentapetalae</taxon>
        <taxon>Caryophyllales</taxon>
        <taxon>Cactineae</taxon>
        <taxon>Cactaceae</taxon>
        <taxon>Opuntioideae</taxon>
        <taxon>Opuntia</taxon>
    </lineage>
</organism>
<name>A0A7C9A2Q0_OPUST</name>
<feature type="region of interest" description="Disordered" evidence="1">
    <location>
        <begin position="61"/>
        <end position="97"/>
    </location>
</feature>
<proteinExistence type="predicted"/>
<sequence>MKEIGGWDCCSSSSLNTQMTKTLPISNADLRLLSPILLPHPPLPTPNFYLKPNPHSQFAPFSSSPLSYSSLSSPLSNPLPPPPSSTTTPPPRTAVSSARMPGAVRVFFHRRCRVWARSTAGELKP</sequence>
<evidence type="ECO:0000313" key="2">
    <source>
        <dbReference type="EMBL" id="MBA4657992.1"/>
    </source>
</evidence>
<dbReference type="EMBL" id="GISG01198617">
    <property type="protein sequence ID" value="MBA4657992.1"/>
    <property type="molecule type" value="Transcribed_RNA"/>
</dbReference>
<feature type="compositionally biased region" description="Pro residues" evidence="1">
    <location>
        <begin position="77"/>
        <end position="92"/>
    </location>
</feature>
<dbReference type="AlphaFoldDB" id="A0A7C9A2Q0"/>